<sequence length="224" mass="26058">MKGYIAYYKKSLSTAHSDVSTRAVKHTLFYEIQSLNGFLFDKIKQNLLFRNVLEFSDAFLFIIEFKLVKHILVHYIDQLFNDLQMNVLFIIVRNKNQIPCFGINVKTLLEYLKGISVFAHGKTSNFINISTIANFISIFAKRFPRNLKVHHQMEDKYHLDVELSLQQPVEDTYEVFLKNLFNANSYKQKLTVVDTVSNPATNITKAFATICVSVNFSKTKFFKF</sequence>
<name>A0A6G0TLW5_APHGL</name>
<dbReference type="Proteomes" id="UP000475862">
    <property type="component" value="Unassembled WGS sequence"/>
</dbReference>
<gene>
    <name evidence="1" type="ORF">AGLY_008259</name>
</gene>
<evidence type="ECO:0000313" key="2">
    <source>
        <dbReference type="Proteomes" id="UP000475862"/>
    </source>
</evidence>
<organism evidence="1 2">
    <name type="scientific">Aphis glycines</name>
    <name type="common">Soybean aphid</name>
    <dbReference type="NCBI Taxonomy" id="307491"/>
    <lineage>
        <taxon>Eukaryota</taxon>
        <taxon>Metazoa</taxon>
        <taxon>Ecdysozoa</taxon>
        <taxon>Arthropoda</taxon>
        <taxon>Hexapoda</taxon>
        <taxon>Insecta</taxon>
        <taxon>Pterygota</taxon>
        <taxon>Neoptera</taxon>
        <taxon>Paraneoptera</taxon>
        <taxon>Hemiptera</taxon>
        <taxon>Sternorrhyncha</taxon>
        <taxon>Aphidomorpha</taxon>
        <taxon>Aphidoidea</taxon>
        <taxon>Aphididae</taxon>
        <taxon>Aphidini</taxon>
        <taxon>Aphis</taxon>
        <taxon>Aphis</taxon>
    </lineage>
</organism>
<evidence type="ECO:0000313" key="1">
    <source>
        <dbReference type="EMBL" id="KAE9534967.1"/>
    </source>
</evidence>
<dbReference type="EMBL" id="VYZN01000027">
    <property type="protein sequence ID" value="KAE9534967.1"/>
    <property type="molecule type" value="Genomic_DNA"/>
</dbReference>
<reference evidence="1 2" key="1">
    <citation type="submission" date="2019-08" db="EMBL/GenBank/DDBJ databases">
        <title>The genome of the soybean aphid Biotype 1, its phylome, world population structure and adaptation to the North American continent.</title>
        <authorList>
            <person name="Giordano R."/>
            <person name="Donthu R.K."/>
            <person name="Hernandez A.G."/>
            <person name="Wright C.L."/>
            <person name="Zimin A.V."/>
        </authorList>
    </citation>
    <scope>NUCLEOTIDE SEQUENCE [LARGE SCALE GENOMIC DNA]</scope>
    <source>
        <tissue evidence="1">Whole aphids</tissue>
    </source>
</reference>
<accession>A0A6G0TLW5</accession>
<comment type="caution">
    <text evidence="1">The sequence shown here is derived from an EMBL/GenBank/DDBJ whole genome shotgun (WGS) entry which is preliminary data.</text>
</comment>
<keyword evidence="2" id="KW-1185">Reference proteome</keyword>
<proteinExistence type="predicted"/>
<dbReference type="AlphaFoldDB" id="A0A6G0TLW5"/>
<protein>
    <submittedName>
        <fullName evidence="1">Uncharacterized protein</fullName>
    </submittedName>
</protein>